<protein>
    <recommendedName>
        <fullName evidence="4">SGNH hydrolase-type esterase domain-containing protein</fullName>
    </recommendedName>
</protein>
<evidence type="ECO:0000256" key="1">
    <source>
        <dbReference type="SAM" id="SignalP"/>
    </source>
</evidence>
<dbReference type="GO" id="GO:0006629">
    <property type="term" value="P:lipid metabolic process"/>
    <property type="evidence" value="ECO:0007669"/>
    <property type="project" value="TreeGrafter"/>
</dbReference>
<organism evidence="2 3">
    <name type="scientific">Trichoglossum hirsutum</name>
    <dbReference type="NCBI Taxonomy" id="265104"/>
    <lineage>
        <taxon>Eukaryota</taxon>
        <taxon>Fungi</taxon>
        <taxon>Dikarya</taxon>
        <taxon>Ascomycota</taxon>
        <taxon>Pezizomycotina</taxon>
        <taxon>Geoglossomycetes</taxon>
        <taxon>Geoglossales</taxon>
        <taxon>Geoglossaceae</taxon>
        <taxon>Trichoglossum</taxon>
    </lineage>
</organism>
<gene>
    <name evidence="2" type="ORF">GP486_001146</name>
</gene>
<dbReference type="InterPro" id="IPR037460">
    <property type="entry name" value="SEST-like"/>
</dbReference>
<dbReference type="Gene3D" id="3.40.50.1110">
    <property type="entry name" value="SGNH hydrolase"/>
    <property type="match status" value="1"/>
</dbReference>
<accession>A0A9P8LGJ0</accession>
<dbReference type="PANTHER" id="PTHR37981:SF1">
    <property type="entry name" value="SGNH HYDROLASE-TYPE ESTERASE DOMAIN-CONTAINING PROTEIN"/>
    <property type="match status" value="1"/>
</dbReference>
<proteinExistence type="predicted"/>
<dbReference type="InterPro" id="IPR036514">
    <property type="entry name" value="SGNH_hydro_sf"/>
</dbReference>
<evidence type="ECO:0000313" key="3">
    <source>
        <dbReference type="Proteomes" id="UP000750711"/>
    </source>
</evidence>
<feature type="chain" id="PRO_5040423138" description="SGNH hydrolase-type esterase domain-containing protein" evidence="1">
    <location>
        <begin position="33"/>
        <end position="321"/>
    </location>
</feature>
<keyword evidence="3" id="KW-1185">Reference proteome</keyword>
<evidence type="ECO:0008006" key="4">
    <source>
        <dbReference type="Google" id="ProtNLM"/>
    </source>
</evidence>
<dbReference type="AlphaFoldDB" id="A0A9P8LGJ0"/>
<name>A0A9P8LGJ0_9PEZI</name>
<reference evidence="2" key="1">
    <citation type="submission" date="2021-03" db="EMBL/GenBank/DDBJ databases">
        <title>Comparative genomics and phylogenomic investigation of the class Geoglossomycetes provide insights into ecological specialization and systematics.</title>
        <authorList>
            <person name="Melie T."/>
            <person name="Pirro S."/>
            <person name="Miller A.N."/>
            <person name="Quandt A."/>
        </authorList>
    </citation>
    <scope>NUCLEOTIDE SEQUENCE</scope>
    <source>
        <strain evidence="2">CAQ_001_2017</strain>
    </source>
</reference>
<feature type="signal peptide" evidence="1">
    <location>
        <begin position="1"/>
        <end position="32"/>
    </location>
</feature>
<dbReference type="EMBL" id="JAGHQM010000092">
    <property type="protein sequence ID" value="KAH0565465.1"/>
    <property type="molecule type" value="Genomic_DNA"/>
</dbReference>
<keyword evidence="1" id="KW-0732">Signal</keyword>
<dbReference type="PANTHER" id="PTHR37981">
    <property type="entry name" value="LIPASE 2"/>
    <property type="match status" value="1"/>
</dbReference>
<sequence>MQVIPSNLLSILVSPLTLQVFLNGDCSQYSYGYPNLLNGDTMIGINPDRRFQYLGCSGALVGDILKNQVPKMQTSRAILISAGGNDAHLSTILNYCVYQWFTLWPWTCDGEIASAKAEIQSQQYSDNLKALLNGVKDKLEDSFSRIYWPGYVKFFDVRTNECDEVTWSFTRNFGYREYLTQARRSAMNELVDLTNGVIKQVCAETDRCVYVDNEATTENYEARYCEPGVNEKYWGGSPDGWNRIETFFYEWSTTKDDDAQQGSGPDQLSRRDNATATFVTPNNNTFEGAIANWVKLGITSGTMNLTGPKPPEITTQGLPDW</sequence>
<dbReference type="Proteomes" id="UP000750711">
    <property type="component" value="Unassembled WGS sequence"/>
</dbReference>
<evidence type="ECO:0000313" key="2">
    <source>
        <dbReference type="EMBL" id="KAH0565465.1"/>
    </source>
</evidence>
<dbReference type="GO" id="GO:0016788">
    <property type="term" value="F:hydrolase activity, acting on ester bonds"/>
    <property type="evidence" value="ECO:0007669"/>
    <property type="project" value="InterPro"/>
</dbReference>
<comment type="caution">
    <text evidence="2">The sequence shown here is derived from an EMBL/GenBank/DDBJ whole genome shotgun (WGS) entry which is preliminary data.</text>
</comment>
<dbReference type="SUPFAM" id="SSF52266">
    <property type="entry name" value="SGNH hydrolase"/>
    <property type="match status" value="1"/>
</dbReference>